<dbReference type="AlphaFoldDB" id="A0AAE0GF49"/>
<gene>
    <name evidence="2" type="ORF">CYMTET_15620</name>
</gene>
<feature type="transmembrane region" description="Helical" evidence="1">
    <location>
        <begin position="73"/>
        <end position="92"/>
    </location>
</feature>
<dbReference type="Proteomes" id="UP001190700">
    <property type="component" value="Unassembled WGS sequence"/>
</dbReference>
<accession>A0AAE0GF49</accession>
<evidence type="ECO:0000256" key="1">
    <source>
        <dbReference type="SAM" id="Phobius"/>
    </source>
</evidence>
<keyword evidence="1" id="KW-0472">Membrane</keyword>
<dbReference type="EMBL" id="LGRX02006629">
    <property type="protein sequence ID" value="KAK3276291.1"/>
    <property type="molecule type" value="Genomic_DNA"/>
</dbReference>
<evidence type="ECO:0008006" key="4">
    <source>
        <dbReference type="Google" id="ProtNLM"/>
    </source>
</evidence>
<keyword evidence="1" id="KW-1133">Transmembrane helix</keyword>
<comment type="caution">
    <text evidence="2">The sequence shown here is derived from an EMBL/GenBank/DDBJ whole genome shotgun (WGS) entry which is preliminary data.</text>
</comment>
<feature type="transmembrane region" description="Helical" evidence="1">
    <location>
        <begin position="112"/>
        <end position="134"/>
    </location>
</feature>
<proteinExistence type="predicted"/>
<keyword evidence="3" id="KW-1185">Reference proteome</keyword>
<evidence type="ECO:0000313" key="2">
    <source>
        <dbReference type="EMBL" id="KAK3276291.1"/>
    </source>
</evidence>
<protein>
    <recommendedName>
        <fullName evidence="4">Anoctamin</fullName>
    </recommendedName>
</protein>
<evidence type="ECO:0000313" key="3">
    <source>
        <dbReference type="Proteomes" id="UP001190700"/>
    </source>
</evidence>
<keyword evidence="1" id="KW-0812">Transmembrane</keyword>
<reference evidence="2 3" key="1">
    <citation type="journal article" date="2015" name="Genome Biol. Evol.">
        <title>Comparative Genomics of a Bacterivorous Green Alga Reveals Evolutionary Causalities and Consequences of Phago-Mixotrophic Mode of Nutrition.</title>
        <authorList>
            <person name="Burns J.A."/>
            <person name="Paasch A."/>
            <person name="Narechania A."/>
            <person name="Kim E."/>
        </authorList>
    </citation>
    <scope>NUCLEOTIDE SEQUENCE [LARGE SCALE GENOMIC DNA]</scope>
    <source>
        <strain evidence="2 3">PLY_AMNH</strain>
    </source>
</reference>
<name>A0AAE0GF49_9CHLO</name>
<organism evidence="2 3">
    <name type="scientific">Cymbomonas tetramitiformis</name>
    <dbReference type="NCBI Taxonomy" id="36881"/>
    <lineage>
        <taxon>Eukaryota</taxon>
        <taxon>Viridiplantae</taxon>
        <taxon>Chlorophyta</taxon>
        <taxon>Pyramimonadophyceae</taxon>
        <taxon>Pyramimonadales</taxon>
        <taxon>Pyramimonadaceae</taxon>
        <taxon>Cymbomonas</taxon>
    </lineage>
</organism>
<sequence length="208" mass="24027">MLLGEKDAVIREADYERRWRRSLPSPAQQQPPSCLAPRRVQETLTAHKREVPDLALATFTRPRHGVANGYVQTAYLIYIAAWALTVWGVMIHAEYVQKLLGSDVEETVLRQWTLTVLVDLCGVQVVKLVVVVVCREVRLLWERAFATSDEALLRWYEEYIFDQLKTKYITSVPEDNDPTSRNPRETRFQQLQRALGPQMHTEQAQSYG</sequence>